<evidence type="ECO:0000256" key="4">
    <source>
        <dbReference type="ARBA" id="ARBA00022679"/>
    </source>
</evidence>
<keyword evidence="9" id="KW-0804">Transcription</keyword>
<evidence type="ECO:0000313" key="11">
    <source>
        <dbReference type="EMBL" id="ORX69950.1"/>
    </source>
</evidence>
<keyword evidence="7" id="KW-0479">Metal-binding</keyword>
<organism evidence="11 12">
    <name type="scientific">Linderina pennispora</name>
    <dbReference type="NCBI Taxonomy" id="61395"/>
    <lineage>
        <taxon>Eukaryota</taxon>
        <taxon>Fungi</taxon>
        <taxon>Fungi incertae sedis</taxon>
        <taxon>Zoopagomycota</taxon>
        <taxon>Kickxellomycotina</taxon>
        <taxon>Kickxellomycetes</taxon>
        <taxon>Kickxellales</taxon>
        <taxon>Kickxellaceae</taxon>
        <taxon>Linderina</taxon>
    </lineage>
</organism>
<dbReference type="STRING" id="61395.A0A1Y1W8U7"/>
<evidence type="ECO:0000256" key="9">
    <source>
        <dbReference type="ARBA" id="ARBA00023163"/>
    </source>
</evidence>
<evidence type="ECO:0000256" key="6">
    <source>
        <dbReference type="ARBA" id="ARBA00022705"/>
    </source>
</evidence>
<proteinExistence type="inferred from homology"/>
<keyword evidence="3 10" id="KW-0639">Primosome</keyword>
<comment type="caution">
    <text evidence="11">The sequence shown here is derived from an EMBL/GenBank/DDBJ whole genome shotgun (WGS) entry which is preliminary data.</text>
</comment>
<gene>
    <name evidence="11" type="ORF">DL89DRAFT_267191</name>
</gene>
<dbReference type="RefSeq" id="XP_040743588.1">
    <property type="nucleotide sequence ID" value="XM_040887394.1"/>
</dbReference>
<evidence type="ECO:0000256" key="5">
    <source>
        <dbReference type="ARBA" id="ARBA00022695"/>
    </source>
</evidence>
<dbReference type="NCBIfam" id="TIGR00335">
    <property type="entry name" value="primase_sml"/>
    <property type="match status" value="1"/>
</dbReference>
<evidence type="ECO:0000256" key="3">
    <source>
        <dbReference type="ARBA" id="ARBA00022515"/>
    </source>
</evidence>
<keyword evidence="8" id="KW-0862">Zinc</keyword>
<protein>
    <recommendedName>
        <fullName evidence="10">DNA primase</fullName>
        <ecNumber evidence="10">2.7.7.-</ecNumber>
    </recommendedName>
</protein>
<keyword evidence="4 10" id="KW-0808">Transferase</keyword>
<keyword evidence="6 10" id="KW-0235">DNA replication</keyword>
<dbReference type="GO" id="GO:0046872">
    <property type="term" value="F:metal ion binding"/>
    <property type="evidence" value="ECO:0007669"/>
    <property type="project" value="UniProtKB-KW"/>
</dbReference>
<keyword evidence="12" id="KW-1185">Reference proteome</keyword>
<dbReference type="Proteomes" id="UP000193922">
    <property type="component" value="Unassembled WGS sequence"/>
</dbReference>
<name>A0A1Y1W8U7_9FUNG</name>
<dbReference type="EMBL" id="MCFD01000006">
    <property type="protein sequence ID" value="ORX69950.1"/>
    <property type="molecule type" value="Genomic_DNA"/>
</dbReference>
<reference evidence="11 12" key="1">
    <citation type="submission" date="2016-07" db="EMBL/GenBank/DDBJ databases">
        <title>Pervasive Adenine N6-methylation of Active Genes in Fungi.</title>
        <authorList>
            <consortium name="DOE Joint Genome Institute"/>
            <person name="Mondo S.J."/>
            <person name="Dannebaum R.O."/>
            <person name="Kuo R.C."/>
            <person name="Labutti K."/>
            <person name="Haridas S."/>
            <person name="Kuo A."/>
            <person name="Salamov A."/>
            <person name="Ahrendt S.R."/>
            <person name="Lipzen A."/>
            <person name="Sullivan W."/>
            <person name="Andreopoulos W.B."/>
            <person name="Clum A."/>
            <person name="Lindquist E."/>
            <person name="Daum C."/>
            <person name="Ramamoorthy G.K."/>
            <person name="Gryganskyi A."/>
            <person name="Culley D."/>
            <person name="Magnuson J.K."/>
            <person name="James T.Y."/>
            <person name="O'Malley M.A."/>
            <person name="Stajich J.E."/>
            <person name="Spatafora J.W."/>
            <person name="Visel A."/>
            <person name="Grigoriev I.V."/>
        </authorList>
    </citation>
    <scope>NUCLEOTIDE SEQUENCE [LARGE SCALE GENOMIC DNA]</scope>
    <source>
        <strain evidence="11 12">ATCC 12442</strain>
    </source>
</reference>
<keyword evidence="2 10" id="KW-0240">DNA-directed RNA polymerase</keyword>
<sequence>MDTSTDDSAIEVSPMTLGQFYQRLFPHRQFYSWLNYKAQSSSMTFTHREFAFTIRDGIYIRYQSFKDCEEFQRELARLIPTRFEIGAVFTAQPKHAKSLQPGVFKPVEKELVFDIDMTDYDEVRTCCQGGSICSKCWKFMAIAMRIVDAALREDFGFEKLLWVYSGRRGVHCWVCDERARQLDDQGRRAISGYLSLIRGGAEQGKKVNLSSRTANHPHVVRSLDIIEDYFEDVVLGEQEILLTRDRWLKVLAALPDEDLRQTLDTQWQKRPDRTSSEKWSDLIDAVDRRAAKQKGKFALTMFERDMMLQYAYPRLDENVTTHMNHLLKSPFCIHPGTGRVCTPIAADDFDSFDPLAVPTLAQLLREVNEATGATKGKEYAETSLGEYVDVFDDFVQTLDPGNEADVAMAGSLDF</sequence>
<accession>A0A1Y1W8U7</accession>
<dbReference type="GO" id="GO:0005658">
    <property type="term" value="C:alpha DNA polymerase:primase complex"/>
    <property type="evidence" value="ECO:0007669"/>
    <property type="project" value="UniProtKB-ARBA"/>
</dbReference>
<dbReference type="InterPro" id="IPR002755">
    <property type="entry name" value="DNA_primase_S"/>
</dbReference>
<dbReference type="AlphaFoldDB" id="A0A1Y1W8U7"/>
<evidence type="ECO:0000313" key="12">
    <source>
        <dbReference type="Proteomes" id="UP000193922"/>
    </source>
</evidence>
<evidence type="ECO:0000256" key="8">
    <source>
        <dbReference type="ARBA" id="ARBA00022833"/>
    </source>
</evidence>
<dbReference type="Gene3D" id="3.90.920.10">
    <property type="entry name" value="DNA primase, PRIM domain"/>
    <property type="match status" value="1"/>
</dbReference>
<dbReference type="Pfam" id="PF01896">
    <property type="entry name" value="DNA_primase_S"/>
    <property type="match status" value="1"/>
</dbReference>
<dbReference type="GO" id="GO:0003899">
    <property type="term" value="F:DNA-directed RNA polymerase activity"/>
    <property type="evidence" value="ECO:0007669"/>
    <property type="project" value="InterPro"/>
</dbReference>
<evidence type="ECO:0000256" key="1">
    <source>
        <dbReference type="ARBA" id="ARBA00009762"/>
    </source>
</evidence>
<dbReference type="FunFam" id="3.90.920.10:FF:000003">
    <property type="entry name" value="DNA primase"/>
    <property type="match status" value="1"/>
</dbReference>
<dbReference type="GeneID" id="63804042"/>
<dbReference type="InterPro" id="IPR014052">
    <property type="entry name" value="DNA_primase_ssu_euk/arc"/>
</dbReference>
<dbReference type="OrthoDB" id="19606at2759"/>
<dbReference type="PANTHER" id="PTHR10536">
    <property type="entry name" value="DNA PRIMASE SMALL SUBUNIT"/>
    <property type="match status" value="1"/>
</dbReference>
<comment type="similarity">
    <text evidence="1 10">Belongs to the eukaryotic-type primase small subunit family.</text>
</comment>
<dbReference type="GO" id="GO:0006269">
    <property type="term" value="P:DNA replication, synthesis of primer"/>
    <property type="evidence" value="ECO:0007669"/>
    <property type="project" value="UniProtKB-KW"/>
</dbReference>
<evidence type="ECO:0000256" key="10">
    <source>
        <dbReference type="RuleBase" id="RU003514"/>
    </source>
</evidence>
<dbReference type="EC" id="2.7.7.-" evidence="10"/>
<evidence type="ECO:0000256" key="2">
    <source>
        <dbReference type="ARBA" id="ARBA00022478"/>
    </source>
</evidence>
<dbReference type="CDD" id="cd04860">
    <property type="entry name" value="AE_Prim_S"/>
    <property type="match status" value="1"/>
</dbReference>
<evidence type="ECO:0000256" key="7">
    <source>
        <dbReference type="ARBA" id="ARBA00022723"/>
    </source>
</evidence>
<dbReference type="SUPFAM" id="SSF56747">
    <property type="entry name" value="Prim-pol domain"/>
    <property type="match status" value="1"/>
</dbReference>
<keyword evidence="5" id="KW-0548">Nucleotidyltransferase</keyword>